<dbReference type="GO" id="GO:0000976">
    <property type="term" value="F:transcription cis-regulatory region binding"/>
    <property type="evidence" value="ECO:0007669"/>
    <property type="project" value="TreeGrafter"/>
</dbReference>
<comment type="similarity">
    <text evidence="7">Belongs to the MraZ family.</text>
</comment>
<dbReference type="GO" id="GO:2000143">
    <property type="term" value="P:negative regulation of DNA-templated transcription initiation"/>
    <property type="evidence" value="ECO:0007669"/>
    <property type="project" value="TreeGrafter"/>
</dbReference>
<comment type="subunit">
    <text evidence="7">Forms oligomers.</text>
</comment>
<gene>
    <name evidence="7" type="primary">mraZ</name>
    <name evidence="9" type="ORF">BXY39_0514</name>
</gene>
<evidence type="ECO:0000259" key="8">
    <source>
        <dbReference type="PROSITE" id="PS51740"/>
    </source>
</evidence>
<dbReference type="OrthoDB" id="9807753at2"/>
<keyword evidence="2 7" id="KW-0963">Cytoplasm</keyword>
<dbReference type="GO" id="GO:0003700">
    <property type="term" value="F:DNA-binding transcription factor activity"/>
    <property type="evidence" value="ECO:0007669"/>
    <property type="project" value="UniProtKB-UniRule"/>
</dbReference>
<dbReference type="HAMAP" id="MF_01008">
    <property type="entry name" value="MraZ"/>
    <property type="match status" value="1"/>
</dbReference>
<evidence type="ECO:0000256" key="7">
    <source>
        <dbReference type="HAMAP-Rule" id="MF_01008"/>
    </source>
</evidence>
<evidence type="ECO:0000256" key="4">
    <source>
        <dbReference type="ARBA" id="ARBA00023015"/>
    </source>
</evidence>
<dbReference type="CDD" id="cd16321">
    <property type="entry name" value="MraZ_C"/>
    <property type="match status" value="1"/>
</dbReference>
<evidence type="ECO:0000313" key="9">
    <source>
        <dbReference type="EMBL" id="RMB12025.1"/>
    </source>
</evidence>
<dbReference type="GO" id="GO:0009295">
    <property type="term" value="C:nucleoid"/>
    <property type="evidence" value="ECO:0007669"/>
    <property type="project" value="UniProtKB-SubCell"/>
</dbReference>
<dbReference type="InterPro" id="IPR007159">
    <property type="entry name" value="SpoVT-AbrB_dom"/>
</dbReference>
<keyword evidence="4 7" id="KW-0805">Transcription regulation</keyword>
<evidence type="ECO:0000256" key="1">
    <source>
        <dbReference type="ARBA" id="ARBA00013860"/>
    </source>
</evidence>
<dbReference type="EMBL" id="REFR01000009">
    <property type="protein sequence ID" value="RMB12025.1"/>
    <property type="molecule type" value="Genomic_DNA"/>
</dbReference>
<dbReference type="PANTHER" id="PTHR34701">
    <property type="entry name" value="TRANSCRIPTIONAL REGULATOR MRAZ"/>
    <property type="match status" value="1"/>
</dbReference>
<evidence type="ECO:0000256" key="3">
    <source>
        <dbReference type="ARBA" id="ARBA00022737"/>
    </source>
</evidence>
<evidence type="ECO:0000256" key="6">
    <source>
        <dbReference type="ARBA" id="ARBA00023163"/>
    </source>
</evidence>
<dbReference type="FunCoup" id="A0A3M0CSY8">
    <property type="interactions" value="208"/>
</dbReference>
<evidence type="ECO:0000313" key="10">
    <source>
        <dbReference type="Proteomes" id="UP000271227"/>
    </source>
</evidence>
<dbReference type="InParanoid" id="A0A3M0CSY8"/>
<keyword evidence="3" id="KW-0677">Repeat</keyword>
<dbReference type="CDD" id="cd16320">
    <property type="entry name" value="MraZ_N"/>
    <property type="match status" value="1"/>
</dbReference>
<dbReference type="Pfam" id="PF02381">
    <property type="entry name" value="MraZ"/>
    <property type="match status" value="2"/>
</dbReference>
<dbReference type="SUPFAM" id="SSF89447">
    <property type="entry name" value="AbrB/MazE/MraZ-like"/>
    <property type="match status" value="1"/>
</dbReference>
<dbReference type="AlphaFoldDB" id="A0A3M0CSY8"/>
<name>A0A3M0CSY8_9PROT</name>
<dbReference type="InterPro" id="IPR035642">
    <property type="entry name" value="MraZ_N"/>
</dbReference>
<keyword evidence="10" id="KW-1185">Reference proteome</keyword>
<keyword evidence="6 7" id="KW-0804">Transcription</keyword>
<proteinExistence type="inferred from homology"/>
<dbReference type="InterPro" id="IPR037914">
    <property type="entry name" value="SpoVT-AbrB_sf"/>
</dbReference>
<dbReference type="InterPro" id="IPR020603">
    <property type="entry name" value="MraZ_dom"/>
</dbReference>
<dbReference type="Proteomes" id="UP000271227">
    <property type="component" value="Unassembled WGS sequence"/>
</dbReference>
<organism evidence="9 10">
    <name type="scientific">Eilatimonas milleporae</name>
    <dbReference type="NCBI Taxonomy" id="911205"/>
    <lineage>
        <taxon>Bacteria</taxon>
        <taxon>Pseudomonadati</taxon>
        <taxon>Pseudomonadota</taxon>
        <taxon>Alphaproteobacteria</taxon>
        <taxon>Kordiimonadales</taxon>
        <taxon>Kordiimonadaceae</taxon>
        <taxon>Eilatimonas</taxon>
    </lineage>
</organism>
<dbReference type="InterPro" id="IPR038619">
    <property type="entry name" value="MraZ_sf"/>
</dbReference>
<dbReference type="InterPro" id="IPR003444">
    <property type="entry name" value="MraZ"/>
</dbReference>
<dbReference type="GO" id="GO:0005737">
    <property type="term" value="C:cytoplasm"/>
    <property type="evidence" value="ECO:0007669"/>
    <property type="project" value="UniProtKB-UniRule"/>
</dbReference>
<feature type="domain" description="SpoVT-AbrB" evidence="8">
    <location>
        <begin position="84"/>
        <end position="127"/>
    </location>
</feature>
<feature type="domain" description="SpoVT-AbrB" evidence="8">
    <location>
        <begin position="7"/>
        <end position="54"/>
    </location>
</feature>
<comment type="subcellular location">
    <subcellularLocation>
        <location evidence="7">Cytoplasm</location>
        <location evidence="7">Nucleoid</location>
    </subcellularLocation>
</comment>
<reference evidence="9 10" key="1">
    <citation type="submission" date="2018-10" db="EMBL/GenBank/DDBJ databases">
        <title>Genomic Encyclopedia of Archaeal and Bacterial Type Strains, Phase II (KMG-II): from individual species to whole genera.</title>
        <authorList>
            <person name="Goeker M."/>
        </authorList>
    </citation>
    <scope>NUCLEOTIDE SEQUENCE [LARGE SCALE GENOMIC DNA]</scope>
    <source>
        <strain evidence="9 10">DSM 25217</strain>
    </source>
</reference>
<dbReference type="PANTHER" id="PTHR34701:SF1">
    <property type="entry name" value="TRANSCRIPTIONAL REGULATOR MRAZ"/>
    <property type="match status" value="1"/>
</dbReference>
<keyword evidence="5 7" id="KW-0238">DNA-binding</keyword>
<protein>
    <recommendedName>
        <fullName evidence="1 7">Transcriptional regulator MraZ</fullName>
    </recommendedName>
</protein>
<sequence>MALFLSTFTMKVDKKGRVSVPAPFRAAVDGGSFKGVVVYRALKGHFLEGADLAYLEDLSQKIYSDFGPFDDDQMAVATAILAGASQLPFDGDGRVLLPPDLKAFAGIEDQATFAGIGHKFQVWNPAAFEAHKAAQLPLAPKAAAKLTPFPPRGQS</sequence>
<evidence type="ECO:0000256" key="2">
    <source>
        <dbReference type="ARBA" id="ARBA00022490"/>
    </source>
</evidence>
<evidence type="ECO:0000256" key="5">
    <source>
        <dbReference type="ARBA" id="ARBA00023125"/>
    </source>
</evidence>
<dbReference type="RefSeq" id="WP_121937242.1">
    <property type="nucleotide sequence ID" value="NZ_REFR01000009.1"/>
</dbReference>
<comment type="caution">
    <text evidence="9">The sequence shown here is derived from an EMBL/GenBank/DDBJ whole genome shotgun (WGS) entry which is preliminary data.</text>
</comment>
<accession>A0A3M0CSY8</accession>
<dbReference type="InterPro" id="IPR035644">
    <property type="entry name" value="MraZ_C"/>
</dbReference>
<dbReference type="Gene3D" id="3.40.1550.20">
    <property type="entry name" value="Transcriptional regulator MraZ domain"/>
    <property type="match status" value="1"/>
</dbReference>
<dbReference type="PROSITE" id="PS51740">
    <property type="entry name" value="SPOVT_ABRB"/>
    <property type="match status" value="2"/>
</dbReference>